<evidence type="ECO:0000259" key="2">
    <source>
        <dbReference type="Pfam" id="PF25053"/>
    </source>
</evidence>
<evidence type="ECO:0000256" key="1">
    <source>
        <dbReference type="SAM" id="MobiDB-lite"/>
    </source>
</evidence>
<reference evidence="3" key="1">
    <citation type="journal article" date="2023" name="Mol. Phylogenet. Evol.">
        <title>Genome-scale phylogeny and comparative genomics of the fungal order Sordariales.</title>
        <authorList>
            <person name="Hensen N."/>
            <person name="Bonometti L."/>
            <person name="Westerberg I."/>
            <person name="Brannstrom I.O."/>
            <person name="Guillou S."/>
            <person name="Cros-Aarteil S."/>
            <person name="Calhoun S."/>
            <person name="Haridas S."/>
            <person name="Kuo A."/>
            <person name="Mondo S."/>
            <person name="Pangilinan J."/>
            <person name="Riley R."/>
            <person name="LaButti K."/>
            <person name="Andreopoulos B."/>
            <person name="Lipzen A."/>
            <person name="Chen C."/>
            <person name="Yan M."/>
            <person name="Daum C."/>
            <person name="Ng V."/>
            <person name="Clum A."/>
            <person name="Steindorff A."/>
            <person name="Ohm R.A."/>
            <person name="Martin F."/>
            <person name="Silar P."/>
            <person name="Natvig D.O."/>
            <person name="Lalanne C."/>
            <person name="Gautier V."/>
            <person name="Ament-Velasquez S.L."/>
            <person name="Kruys A."/>
            <person name="Hutchinson M.I."/>
            <person name="Powell A.J."/>
            <person name="Barry K."/>
            <person name="Miller A.N."/>
            <person name="Grigoriev I.V."/>
            <person name="Debuchy R."/>
            <person name="Gladieux P."/>
            <person name="Hiltunen Thoren M."/>
            <person name="Johannesson H."/>
        </authorList>
    </citation>
    <scope>NUCLEOTIDE SEQUENCE</scope>
    <source>
        <strain evidence="3">PSN293</strain>
    </source>
</reference>
<keyword evidence="4" id="KW-1185">Reference proteome</keyword>
<feature type="compositionally biased region" description="Basic and acidic residues" evidence="1">
    <location>
        <begin position="492"/>
        <end position="502"/>
    </location>
</feature>
<comment type="caution">
    <text evidence="3">The sequence shown here is derived from an EMBL/GenBank/DDBJ whole genome shotgun (WGS) entry which is preliminary data.</text>
</comment>
<name>A0AAN7B199_9PEZI</name>
<feature type="domain" description="DUF7791" evidence="2">
    <location>
        <begin position="35"/>
        <end position="195"/>
    </location>
</feature>
<reference evidence="3" key="2">
    <citation type="submission" date="2023-05" db="EMBL/GenBank/DDBJ databases">
        <authorList>
            <consortium name="Lawrence Berkeley National Laboratory"/>
            <person name="Steindorff A."/>
            <person name="Hensen N."/>
            <person name="Bonometti L."/>
            <person name="Westerberg I."/>
            <person name="Brannstrom I.O."/>
            <person name="Guillou S."/>
            <person name="Cros-Aarteil S."/>
            <person name="Calhoun S."/>
            <person name="Haridas S."/>
            <person name="Kuo A."/>
            <person name="Mondo S."/>
            <person name="Pangilinan J."/>
            <person name="Riley R."/>
            <person name="Labutti K."/>
            <person name="Andreopoulos B."/>
            <person name="Lipzen A."/>
            <person name="Chen C."/>
            <person name="Yanf M."/>
            <person name="Daum C."/>
            <person name="Ng V."/>
            <person name="Clum A."/>
            <person name="Ohm R."/>
            <person name="Martin F."/>
            <person name="Silar P."/>
            <person name="Natvig D."/>
            <person name="Lalanne C."/>
            <person name="Gautier V."/>
            <person name="Ament-Velasquez S.L."/>
            <person name="Kruys A."/>
            <person name="Hutchinson M.I."/>
            <person name="Powell A.J."/>
            <person name="Barry K."/>
            <person name="Miller A.N."/>
            <person name="Grigoriev I.V."/>
            <person name="Debuchy R."/>
            <person name="Gladieux P."/>
            <person name="Thoren M.H."/>
            <person name="Johannesson H."/>
        </authorList>
    </citation>
    <scope>NUCLEOTIDE SEQUENCE</scope>
    <source>
        <strain evidence="3">PSN293</strain>
    </source>
</reference>
<dbReference type="PANTHER" id="PTHR10039">
    <property type="entry name" value="AMELOGENIN"/>
    <property type="match status" value="1"/>
</dbReference>
<feature type="compositionally biased region" description="Acidic residues" evidence="1">
    <location>
        <begin position="558"/>
        <end position="572"/>
    </location>
</feature>
<dbReference type="Proteomes" id="UP001301769">
    <property type="component" value="Unassembled WGS sequence"/>
</dbReference>
<sequence>MDGFDSTDSLCELRKRLEELPRELADMFKHMLNKVPTGYHEQTAKLLKLAERCQLAPWHARDPHVYGMPALTLSIMEHAKFHPESAPFGHMSISEKKTACEKIEGRVRSRTGGLLELVSLDPEIPSPLFCAEHELETLPVSDREPASKKINSIVRFMHRTVFEFLHDSTVWETLNALQLATKGGFDPESVLAAMSTARVHFTCRPSGLPWAVARTLFFFREIDRLSFPQATTKNICRLFDLAEDWMQGKPRSFFFLSPNSASVPVSVLTFAAELGLTEFLKRNLHNQGQSSVQQGHNGRPPLLFCALIQPLVAHIGPPAGDLVAPSSRTASYLLEQGYHPMQQAVASYSEVMDSEDVKTTWEAWLDRLAENADIQESKDSWEITMKMMDYGADPRVMREHNSNVASRIFKLLVQYEDDYPGEQDSDECHRLRELLDEWRSGARSYASEGEESGGSCASEGEESEGRYASEGEESGGSYAHEGDESGGSYASEGEHEESRGETDEWGDQGMRKRPRSEDDSPDSKRRRHNDNEDIKEESEDDDEYDEYDEYDCTNGENVDNDYLDDDNAGDGD</sequence>
<feature type="compositionally biased region" description="Acidic residues" evidence="1">
    <location>
        <begin position="533"/>
        <end position="551"/>
    </location>
</feature>
<protein>
    <recommendedName>
        <fullName evidence="2">DUF7791 domain-containing protein</fullName>
    </recommendedName>
</protein>
<proteinExistence type="predicted"/>
<organism evidence="3 4">
    <name type="scientific">Rhypophila decipiens</name>
    <dbReference type="NCBI Taxonomy" id="261697"/>
    <lineage>
        <taxon>Eukaryota</taxon>
        <taxon>Fungi</taxon>
        <taxon>Dikarya</taxon>
        <taxon>Ascomycota</taxon>
        <taxon>Pezizomycotina</taxon>
        <taxon>Sordariomycetes</taxon>
        <taxon>Sordariomycetidae</taxon>
        <taxon>Sordariales</taxon>
        <taxon>Naviculisporaceae</taxon>
        <taxon>Rhypophila</taxon>
    </lineage>
</organism>
<feature type="compositionally biased region" description="Low complexity" evidence="1">
    <location>
        <begin position="443"/>
        <end position="458"/>
    </location>
</feature>
<dbReference type="Pfam" id="PF25053">
    <property type="entry name" value="DUF7791"/>
    <property type="match status" value="1"/>
</dbReference>
<dbReference type="InterPro" id="IPR056693">
    <property type="entry name" value="DUF7791"/>
</dbReference>
<dbReference type="PANTHER" id="PTHR10039:SF5">
    <property type="entry name" value="NACHT DOMAIN-CONTAINING PROTEIN"/>
    <property type="match status" value="1"/>
</dbReference>
<feature type="region of interest" description="Disordered" evidence="1">
    <location>
        <begin position="443"/>
        <end position="572"/>
    </location>
</feature>
<dbReference type="AlphaFoldDB" id="A0AAN7B199"/>
<evidence type="ECO:0000313" key="4">
    <source>
        <dbReference type="Proteomes" id="UP001301769"/>
    </source>
</evidence>
<dbReference type="EMBL" id="MU858481">
    <property type="protein sequence ID" value="KAK4206182.1"/>
    <property type="molecule type" value="Genomic_DNA"/>
</dbReference>
<evidence type="ECO:0000313" key="3">
    <source>
        <dbReference type="EMBL" id="KAK4206182.1"/>
    </source>
</evidence>
<gene>
    <name evidence="3" type="ORF">QBC37DRAFT_142362</name>
</gene>
<accession>A0AAN7B199</accession>